<feature type="region of interest" description="Disordered" evidence="1">
    <location>
        <begin position="14"/>
        <end position="41"/>
    </location>
</feature>
<feature type="region of interest" description="Disordered" evidence="1">
    <location>
        <begin position="314"/>
        <end position="334"/>
    </location>
</feature>
<evidence type="ECO:0000313" key="3">
    <source>
        <dbReference type="Proteomes" id="UP000178912"/>
    </source>
</evidence>
<evidence type="ECO:0000256" key="1">
    <source>
        <dbReference type="SAM" id="MobiDB-lite"/>
    </source>
</evidence>
<dbReference type="AlphaFoldDB" id="A0A1E1LCK0"/>
<proteinExistence type="predicted"/>
<keyword evidence="3" id="KW-1185">Reference proteome</keyword>
<dbReference type="EMBL" id="FJUX01000103">
    <property type="protein sequence ID" value="CZT08256.1"/>
    <property type="molecule type" value="Genomic_DNA"/>
</dbReference>
<reference evidence="3" key="1">
    <citation type="submission" date="2016-03" db="EMBL/GenBank/DDBJ databases">
        <authorList>
            <person name="Guldener U."/>
        </authorList>
    </citation>
    <scope>NUCLEOTIDE SEQUENCE [LARGE SCALE GENOMIC DNA]</scope>
    <source>
        <strain evidence="3">04CH-RAC-A.6.1</strain>
    </source>
</reference>
<name>A0A1E1LCK0_9HELO</name>
<accession>A0A1E1LCK0</accession>
<dbReference type="Proteomes" id="UP000178912">
    <property type="component" value="Unassembled WGS sequence"/>
</dbReference>
<feature type="compositionally biased region" description="Basic and acidic residues" evidence="1">
    <location>
        <begin position="14"/>
        <end position="29"/>
    </location>
</feature>
<protein>
    <submittedName>
        <fullName evidence="2">Uncharacterized protein</fullName>
    </submittedName>
</protein>
<dbReference type="OrthoDB" id="10037289at2759"/>
<gene>
    <name evidence="2" type="ORF">RAG0_13409</name>
</gene>
<organism evidence="2 3">
    <name type="scientific">Rhynchosporium agropyri</name>
    <dbReference type="NCBI Taxonomy" id="914238"/>
    <lineage>
        <taxon>Eukaryota</taxon>
        <taxon>Fungi</taxon>
        <taxon>Dikarya</taxon>
        <taxon>Ascomycota</taxon>
        <taxon>Pezizomycotina</taxon>
        <taxon>Leotiomycetes</taxon>
        <taxon>Helotiales</taxon>
        <taxon>Ploettnerulaceae</taxon>
        <taxon>Rhynchosporium</taxon>
    </lineage>
</organism>
<sequence>MALFPLFLPSLAPHPEHISNKDTATESRNAKAAKTSVEYDSSKNSAAKSNFVVPGVAETATPATEKGKKSKAQPIKYSNPNTLLKKPEWTNVQWPNIGDFIDDENQDMPQDGRLIDEFCYRVSDLGIPLSEEGTKQVQKLDKEYAKRDQDAADMHIYNDWNGWGMSELLENFLKDFNNDVFKKTASPYQKWAYIEDLAVFFFGAEMEMVYWLGNEDGDRVTEIAQIVGTMILTTFDVLKEHDLFKPDSEVVNIGIVSLLMLHLFKQKAMDFDCDWAPEVVRLCDEAGIKLDDIVRKQVALEKKDIKEWRDEYKKKQTESEHAGKDDEGDGYKHFNERKDWTPEDDLDESKCKMWYRWDWKLEYAAFVKGGSHPGGKHYDLTKMSRAEKESYTLGTKAFSRRTGI</sequence>
<evidence type="ECO:0000313" key="2">
    <source>
        <dbReference type="EMBL" id="CZT08256.1"/>
    </source>
</evidence>